<reference evidence="4 6" key="1">
    <citation type="journal article" date="2007" name="Nature">
        <title>Evolution of genes and genomes on the Drosophila phylogeny.</title>
        <authorList>
            <consortium name="Drosophila 12 Genomes Consortium"/>
            <person name="Clark A.G."/>
            <person name="Eisen M.B."/>
            <person name="Smith D.R."/>
            <person name="Bergman C.M."/>
            <person name="Oliver B."/>
            <person name="Markow T.A."/>
            <person name="Kaufman T.C."/>
            <person name="Kellis M."/>
            <person name="Gelbart W."/>
            <person name="Iyer V.N."/>
            <person name="Pollard D.A."/>
            <person name="Sackton T.B."/>
            <person name="Larracuente A.M."/>
            <person name="Singh N.D."/>
            <person name="Abad J.P."/>
            <person name="Abt D.N."/>
            <person name="Adryan B."/>
            <person name="Aguade M."/>
            <person name="Akashi H."/>
            <person name="Anderson W.W."/>
            <person name="Aquadro C.F."/>
            <person name="Ardell D.H."/>
            <person name="Arguello R."/>
            <person name="Artieri C.G."/>
            <person name="Barbash D.A."/>
            <person name="Barker D."/>
            <person name="Barsanti P."/>
            <person name="Batterham P."/>
            <person name="Batzoglou S."/>
            <person name="Begun D."/>
            <person name="Bhutkar A."/>
            <person name="Blanco E."/>
            <person name="Bosak S.A."/>
            <person name="Bradley R.K."/>
            <person name="Brand A.D."/>
            <person name="Brent M.R."/>
            <person name="Brooks A.N."/>
            <person name="Brown R.H."/>
            <person name="Butlin R.K."/>
            <person name="Caggese C."/>
            <person name="Calvi B.R."/>
            <person name="Bernardo de Carvalho A."/>
            <person name="Caspi A."/>
            <person name="Castrezana S."/>
            <person name="Celniker S.E."/>
            <person name="Chang J.L."/>
            <person name="Chapple C."/>
            <person name="Chatterji S."/>
            <person name="Chinwalla A."/>
            <person name="Civetta A."/>
            <person name="Clifton S.W."/>
            <person name="Comeron J.M."/>
            <person name="Costello J.C."/>
            <person name="Coyne J.A."/>
            <person name="Daub J."/>
            <person name="David R.G."/>
            <person name="Delcher A.L."/>
            <person name="Delehaunty K."/>
            <person name="Do C.B."/>
            <person name="Ebling H."/>
            <person name="Edwards K."/>
            <person name="Eickbush T."/>
            <person name="Evans J.D."/>
            <person name="Filipski A."/>
            <person name="Findeiss S."/>
            <person name="Freyhult E."/>
            <person name="Fulton L."/>
            <person name="Fulton R."/>
            <person name="Garcia A.C."/>
            <person name="Gardiner A."/>
            <person name="Garfield D.A."/>
            <person name="Garvin B.E."/>
            <person name="Gibson G."/>
            <person name="Gilbert D."/>
            <person name="Gnerre S."/>
            <person name="Godfrey J."/>
            <person name="Good R."/>
            <person name="Gotea V."/>
            <person name="Gravely B."/>
            <person name="Greenberg A.J."/>
            <person name="Griffiths-Jones S."/>
            <person name="Gross S."/>
            <person name="Guigo R."/>
            <person name="Gustafson E.A."/>
            <person name="Haerty W."/>
            <person name="Hahn M.W."/>
            <person name="Halligan D.L."/>
            <person name="Halpern A.L."/>
            <person name="Halter G.M."/>
            <person name="Han M.V."/>
            <person name="Heger A."/>
            <person name="Hillier L."/>
            <person name="Hinrichs A.S."/>
            <person name="Holmes I."/>
            <person name="Hoskins R.A."/>
            <person name="Hubisz M.J."/>
            <person name="Hultmark D."/>
            <person name="Huntley M.A."/>
            <person name="Jaffe D.B."/>
            <person name="Jagadeeshan S."/>
            <person name="Jeck W.R."/>
            <person name="Johnson J."/>
            <person name="Jones C.D."/>
            <person name="Jordan W.C."/>
            <person name="Karpen G.H."/>
            <person name="Kataoka E."/>
            <person name="Keightley P.D."/>
            <person name="Kheradpour P."/>
            <person name="Kirkness E.F."/>
            <person name="Koerich L.B."/>
            <person name="Kristiansen K."/>
            <person name="Kudrna D."/>
            <person name="Kulathinal R.J."/>
            <person name="Kumar S."/>
            <person name="Kwok R."/>
            <person name="Lander E."/>
            <person name="Langley C.H."/>
            <person name="Lapoint R."/>
            <person name="Lazzaro B.P."/>
            <person name="Lee S.J."/>
            <person name="Levesque L."/>
            <person name="Li R."/>
            <person name="Lin C.F."/>
            <person name="Lin M.F."/>
            <person name="Lindblad-Toh K."/>
            <person name="Llopart A."/>
            <person name="Long M."/>
            <person name="Low L."/>
            <person name="Lozovsky E."/>
            <person name="Lu J."/>
            <person name="Luo M."/>
            <person name="Machado C.A."/>
            <person name="Makalowski W."/>
            <person name="Marzo M."/>
            <person name="Matsuda M."/>
            <person name="Matzkin L."/>
            <person name="McAllister B."/>
            <person name="McBride C.S."/>
            <person name="McKernan B."/>
            <person name="McKernan K."/>
            <person name="Mendez-Lago M."/>
            <person name="Minx P."/>
            <person name="Mollenhauer M.U."/>
            <person name="Montooth K."/>
            <person name="Mount S.M."/>
            <person name="Mu X."/>
            <person name="Myers E."/>
            <person name="Negre B."/>
            <person name="Newfeld S."/>
            <person name="Nielsen R."/>
            <person name="Noor M.A."/>
            <person name="O'Grady P."/>
            <person name="Pachter L."/>
            <person name="Papaceit M."/>
            <person name="Parisi M.J."/>
            <person name="Parisi M."/>
            <person name="Parts L."/>
            <person name="Pedersen J.S."/>
            <person name="Pesole G."/>
            <person name="Phillippy A.M."/>
            <person name="Ponting C.P."/>
            <person name="Pop M."/>
            <person name="Porcelli D."/>
            <person name="Powell J.R."/>
            <person name="Prohaska S."/>
            <person name="Pruitt K."/>
            <person name="Puig M."/>
            <person name="Quesneville H."/>
            <person name="Ram K.R."/>
            <person name="Rand D."/>
            <person name="Rasmussen M.D."/>
            <person name="Reed L.K."/>
            <person name="Reenan R."/>
            <person name="Reily A."/>
            <person name="Remington K.A."/>
            <person name="Rieger T.T."/>
            <person name="Ritchie M.G."/>
            <person name="Robin C."/>
            <person name="Rogers Y.H."/>
            <person name="Rohde C."/>
            <person name="Rozas J."/>
            <person name="Rubenfield M.J."/>
            <person name="Ruiz A."/>
            <person name="Russo S."/>
            <person name="Salzberg S.L."/>
            <person name="Sanchez-Gracia A."/>
            <person name="Saranga D.J."/>
            <person name="Sato H."/>
            <person name="Schaeffer S.W."/>
            <person name="Schatz M.C."/>
            <person name="Schlenke T."/>
            <person name="Schwartz R."/>
            <person name="Segarra C."/>
            <person name="Singh R.S."/>
            <person name="Sirot L."/>
            <person name="Sirota M."/>
            <person name="Sisneros N.B."/>
            <person name="Smith C.D."/>
            <person name="Smith T.F."/>
            <person name="Spieth J."/>
            <person name="Stage D.E."/>
            <person name="Stark A."/>
            <person name="Stephan W."/>
            <person name="Strausberg R.L."/>
            <person name="Strempel S."/>
            <person name="Sturgill D."/>
            <person name="Sutton G."/>
            <person name="Sutton G.G."/>
            <person name="Tao W."/>
            <person name="Teichmann S."/>
            <person name="Tobari Y.N."/>
            <person name="Tomimura Y."/>
            <person name="Tsolas J.M."/>
            <person name="Valente V.L."/>
            <person name="Venter E."/>
            <person name="Venter J.C."/>
            <person name="Vicario S."/>
            <person name="Vieira F.G."/>
            <person name="Vilella A.J."/>
            <person name="Villasante A."/>
            <person name="Walenz B."/>
            <person name="Wang J."/>
            <person name="Wasserman M."/>
            <person name="Watts T."/>
            <person name="Wilson D."/>
            <person name="Wilson R.K."/>
            <person name="Wing R.A."/>
            <person name="Wolfner M.F."/>
            <person name="Wong A."/>
            <person name="Wong G.K."/>
            <person name="Wu C.I."/>
            <person name="Wu G."/>
            <person name="Yamamoto D."/>
            <person name="Yang H.P."/>
            <person name="Yang S.P."/>
            <person name="Yorke J.A."/>
            <person name="Yoshida K."/>
            <person name="Zdobnov E."/>
            <person name="Zhang P."/>
            <person name="Zhang Y."/>
            <person name="Zimin A.V."/>
            <person name="Baldwin J."/>
            <person name="Abdouelleil A."/>
            <person name="Abdulkadir J."/>
            <person name="Abebe A."/>
            <person name="Abera B."/>
            <person name="Abreu J."/>
            <person name="Acer S.C."/>
            <person name="Aftuck L."/>
            <person name="Alexander A."/>
            <person name="An P."/>
            <person name="Anderson E."/>
            <person name="Anderson S."/>
            <person name="Arachi H."/>
            <person name="Azer M."/>
            <person name="Bachantsang P."/>
            <person name="Barry A."/>
            <person name="Bayul T."/>
            <person name="Berlin A."/>
            <person name="Bessette D."/>
            <person name="Bloom T."/>
            <person name="Blye J."/>
            <person name="Boguslavskiy L."/>
            <person name="Bonnet C."/>
            <person name="Boukhgalter B."/>
            <person name="Bourzgui I."/>
            <person name="Brown A."/>
            <person name="Cahill P."/>
            <person name="Channer S."/>
            <person name="Cheshatsang Y."/>
            <person name="Chuda L."/>
            <person name="Citroen M."/>
            <person name="Collymore A."/>
            <person name="Cooke P."/>
            <person name="Costello M."/>
            <person name="D'Aco K."/>
            <person name="Daza R."/>
            <person name="De Haan G."/>
            <person name="DeGray S."/>
            <person name="DeMaso C."/>
            <person name="Dhargay N."/>
            <person name="Dooley K."/>
            <person name="Dooley E."/>
            <person name="Doricent M."/>
            <person name="Dorje P."/>
            <person name="Dorjee K."/>
            <person name="Dupes A."/>
            <person name="Elong R."/>
            <person name="Falk J."/>
            <person name="Farina A."/>
            <person name="Faro S."/>
            <person name="Ferguson D."/>
            <person name="Fisher S."/>
            <person name="Foley C.D."/>
            <person name="Franke A."/>
            <person name="Friedrich D."/>
            <person name="Gadbois L."/>
            <person name="Gearin G."/>
            <person name="Gearin C.R."/>
            <person name="Giannoukos G."/>
            <person name="Goode T."/>
            <person name="Graham J."/>
            <person name="Grandbois E."/>
            <person name="Grewal S."/>
            <person name="Gyaltsen K."/>
            <person name="Hafez N."/>
            <person name="Hagos B."/>
            <person name="Hall J."/>
            <person name="Henson C."/>
            <person name="Hollinger A."/>
            <person name="Honan T."/>
            <person name="Huard M.D."/>
            <person name="Hughes L."/>
            <person name="Hurhula B."/>
            <person name="Husby M.E."/>
            <person name="Kamat A."/>
            <person name="Kanga B."/>
            <person name="Kashin S."/>
            <person name="Khazanovich D."/>
            <person name="Kisner P."/>
            <person name="Lance K."/>
            <person name="Lara M."/>
            <person name="Lee W."/>
            <person name="Lennon N."/>
            <person name="Letendre F."/>
            <person name="LeVine R."/>
            <person name="Lipovsky A."/>
            <person name="Liu X."/>
            <person name="Liu J."/>
            <person name="Liu S."/>
            <person name="Lokyitsang T."/>
            <person name="Lokyitsang Y."/>
            <person name="Lubonja R."/>
            <person name="Lui A."/>
            <person name="MacDonald P."/>
            <person name="Magnisalis V."/>
            <person name="Maru K."/>
            <person name="Matthews C."/>
            <person name="McCusker W."/>
            <person name="McDonough S."/>
            <person name="Mehta T."/>
            <person name="Meldrim J."/>
            <person name="Meneus L."/>
            <person name="Mihai O."/>
            <person name="Mihalev A."/>
            <person name="Mihova T."/>
            <person name="Mittelman R."/>
            <person name="Mlenga V."/>
            <person name="Montmayeur A."/>
            <person name="Mulrain L."/>
            <person name="Navidi A."/>
            <person name="Naylor J."/>
            <person name="Negash T."/>
            <person name="Nguyen T."/>
            <person name="Nguyen N."/>
            <person name="Nicol R."/>
            <person name="Norbu C."/>
            <person name="Norbu N."/>
            <person name="Novod N."/>
            <person name="O'Neill B."/>
            <person name="Osman S."/>
            <person name="Markiewicz E."/>
            <person name="Oyono O.L."/>
            <person name="Patti C."/>
            <person name="Phunkhang P."/>
            <person name="Pierre F."/>
            <person name="Priest M."/>
            <person name="Raghuraman S."/>
            <person name="Rege F."/>
            <person name="Reyes R."/>
            <person name="Rise C."/>
            <person name="Rogov P."/>
            <person name="Ross K."/>
            <person name="Ryan E."/>
            <person name="Settipalli S."/>
            <person name="Shea T."/>
            <person name="Sherpa N."/>
            <person name="Shi L."/>
            <person name="Shih D."/>
            <person name="Sparrow T."/>
            <person name="Spaulding J."/>
            <person name="Stalker J."/>
            <person name="Stange-Thomann N."/>
            <person name="Stavropoulos S."/>
            <person name="Stone C."/>
            <person name="Strader C."/>
            <person name="Tesfaye S."/>
            <person name="Thomson T."/>
            <person name="Thoulutsang Y."/>
            <person name="Thoulutsang D."/>
            <person name="Topham K."/>
            <person name="Topping I."/>
            <person name="Tsamla T."/>
            <person name="Vassiliev H."/>
            <person name="Vo A."/>
            <person name="Wangchuk T."/>
            <person name="Wangdi T."/>
            <person name="Weiand M."/>
            <person name="Wilkinson J."/>
            <person name="Wilson A."/>
            <person name="Yadav S."/>
            <person name="Young G."/>
            <person name="Yu Q."/>
            <person name="Zembek L."/>
            <person name="Zhong D."/>
            <person name="Zimmer A."/>
            <person name="Zwirko Z."/>
            <person name="Jaffe D.B."/>
            <person name="Alvarez P."/>
            <person name="Brockman W."/>
            <person name="Butler J."/>
            <person name="Chin C."/>
            <person name="Gnerre S."/>
            <person name="Grabherr M."/>
            <person name="Kleber M."/>
            <person name="Mauceli E."/>
            <person name="MacCallum I."/>
        </authorList>
    </citation>
    <scope>NUCLEOTIDE SEQUENCE [LARGE SCALE GENOMIC DNA]</scope>
    <source>
        <strain evidence="4">TSC#15287-2541.00</strain>
        <strain evidence="6">Tucson 15287-2541.00</strain>
    </source>
</reference>
<accession>B4J087</accession>
<dbReference type="HOGENOM" id="CLU_065450_7_3_1"/>
<proteinExistence type="predicted"/>
<evidence type="ECO:0000313" key="5">
    <source>
        <dbReference type="EMBL" id="EDV95689.1"/>
    </source>
</evidence>
<sequence>MKFLIVFVALFAVALAAPGSDGEAQVVRSNSDVGPEKYNYAYETSNGIQAEETGDLQNIGSEHEAISVKGSYSFVGDDGVTYTVNYVADENGFQPQGSHLPVGPQP</sequence>
<reference evidence="4" key="3">
    <citation type="submission" date="2008-06" db="EMBL/GenBank/DDBJ databases">
        <authorList>
            <consortium name="FlyBase"/>
        </authorList>
    </citation>
    <scope>NUCLEOTIDE SEQUENCE</scope>
    <source>
        <strain evidence="4">TSC#15287-2541.00</strain>
    </source>
</reference>
<dbReference type="PANTHER" id="PTHR10380:SF218">
    <property type="entry name" value="ADULT CUTICLE PROTEIN 65AA-RELATED"/>
    <property type="match status" value="1"/>
</dbReference>
<dbReference type="InterPro" id="IPR031311">
    <property type="entry name" value="CHIT_BIND_RR_consensus"/>
</dbReference>
<dbReference type="PANTHER" id="PTHR10380">
    <property type="entry name" value="CUTICLE PROTEIN"/>
    <property type="match status" value="1"/>
</dbReference>
<keyword evidence="3" id="KW-0732">Signal</keyword>
<dbReference type="AlphaFoldDB" id="B4J087"/>
<evidence type="ECO:0000256" key="3">
    <source>
        <dbReference type="SAM" id="SignalP"/>
    </source>
</evidence>
<name>B4J087_DROGR</name>
<evidence type="ECO:0000313" key="6">
    <source>
        <dbReference type="Proteomes" id="UP000001070"/>
    </source>
</evidence>
<protein>
    <submittedName>
        <fullName evidence="4">GH15845</fullName>
    </submittedName>
    <submittedName>
        <fullName evidence="5">GH15846</fullName>
    </submittedName>
</protein>
<dbReference type="PRINTS" id="PR00947">
    <property type="entry name" value="CUTICLE"/>
</dbReference>
<keyword evidence="1 2" id="KW-0193">Cuticle</keyword>
<dbReference type="GeneID" id="6558842"/>
<keyword evidence="6" id="KW-1185">Reference proteome</keyword>
<feature type="signal peptide" evidence="3">
    <location>
        <begin position="1"/>
        <end position="16"/>
    </location>
</feature>
<dbReference type="KEGG" id="dgr:6558842"/>
<organism evidence="6">
    <name type="scientific">Drosophila grimshawi</name>
    <name type="common">Hawaiian fruit fly</name>
    <name type="synonym">Idiomyia grimshawi</name>
    <dbReference type="NCBI Taxonomy" id="7222"/>
    <lineage>
        <taxon>Eukaryota</taxon>
        <taxon>Metazoa</taxon>
        <taxon>Ecdysozoa</taxon>
        <taxon>Arthropoda</taxon>
        <taxon>Hexapoda</taxon>
        <taxon>Insecta</taxon>
        <taxon>Pterygota</taxon>
        <taxon>Neoptera</taxon>
        <taxon>Endopterygota</taxon>
        <taxon>Diptera</taxon>
        <taxon>Brachycera</taxon>
        <taxon>Muscomorpha</taxon>
        <taxon>Ephydroidea</taxon>
        <taxon>Drosophilidae</taxon>
        <taxon>Drosophila</taxon>
        <taxon>Hawaiian Drosophila</taxon>
    </lineage>
</organism>
<dbReference type="InParanoid" id="B4J087"/>
<dbReference type="OrthoDB" id="7255276at2759"/>
<evidence type="ECO:0000256" key="2">
    <source>
        <dbReference type="PROSITE-ProRule" id="PRU00497"/>
    </source>
</evidence>
<dbReference type="GO" id="GO:0008010">
    <property type="term" value="F:structural constituent of chitin-based larval cuticle"/>
    <property type="evidence" value="ECO:0007669"/>
    <property type="project" value="TreeGrafter"/>
</dbReference>
<dbReference type="KEGG" id="dgr:6558801"/>
<dbReference type="Pfam" id="PF00379">
    <property type="entry name" value="Chitin_bind_4"/>
    <property type="match status" value="1"/>
</dbReference>
<dbReference type="EMBL" id="CH916366">
    <property type="protein sequence ID" value="EDV95688.1"/>
    <property type="molecule type" value="Genomic_DNA"/>
</dbReference>
<dbReference type="InterPro" id="IPR000618">
    <property type="entry name" value="Insect_cuticle"/>
</dbReference>
<dbReference type="GO" id="GO:0062129">
    <property type="term" value="C:chitin-based extracellular matrix"/>
    <property type="evidence" value="ECO:0007669"/>
    <property type="project" value="TreeGrafter"/>
</dbReference>
<reference evidence="4" key="2">
    <citation type="journal article" date="2008" name="Bioinformatics">
        <title>Assembly reconciliation.</title>
        <authorList>
            <person name="Zimin A.V."/>
            <person name="Smith D.R."/>
            <person name="Sutton G."/>
            <person name="Yorke J.A."/>
        </authorList>
    </citation>
    <scope>NUCLEOTIDE SEQUENCE</scope>
    <source>
        <strain evidence="4">TSC#15287-2541.00</strain>
    </source>
</reference>
<dbReference type="EMBL" id="CH916366">
    <property type="protein sequence ID" value="EDV95689.1"/>
    <property type="molecule type" value="Genomic_DNA"/>
</dbReference>
<feature type="chain" id="PRO_5014298642" evidence="3">
    <location>
        <begin position="17"/>
        <end position="106"/>
    </location>
</feature>
<dbReference type="FunCoup" id="B4J087">
    <property type="interactions" value="50"/>
</dbReference>
<dbReference type="OMA" id="YESDVGP"/>
<dbReference type="PROSITE" id="PS51155">
    <property type="entry name" value="CHIT_BIND_RR_2"/>
    <property type="match status" value="1"/>
</dbReference>
<evidence type="ECO:0000313" key="4">
    <source>
        <dbReference type="EMBL" id="EDV95688.1"/>
    </source>
</evidence>
<dbReference type="InterPro" id="IPR050468">
    <property type="entry name" value="Cuticle_Struct_Prot"/>
</dbReference>
<dbReference type="STRING" id="7222.B4J087"/>
<dbReference type="PROSITE" id="PS00233">
    <property type="entry name" value="CHIT_BIND_RR_1"/>
    <property type="match status" value="1"/>
</dbReference>
<dbReference type="GeneID" id="6558801"/>
<evidence type="ECO:0000256" key="1">
    <source>
        <dbReference type="ARBA" id="ARBA00022460"/>
    </source>
</evidence>
<dbReference type="Proteomes" id="UP000001070">
    <property type="component" value="Unassembled WGS sequence"/>
</dbReference>
<gene>
    <name evidence="4" type="primary">Dgri\GH15845</name>
    <name evidence="5" type="synonym">Dgri\GH15846</name>
    <name evidence="4" type="ORF">Dgri_GH15845</name>
    <name evidence="5" type="ORF">Dgri_GH15846</name>
    <name evidence="4" type="ORF">GH15845</name>
    <name evidence="4" type="ORF">GH15846</name>
</gene>
<dbReference type="eggNOG" id="ENOG502ST8A">
    <property type="taxonomic scope" value="Eukaryota"/>
</dbReference>